<dbReference type="Pfam" id="PF13145">
    <property type="entry name" value="Rotamase_2"/>
    <property type="match status" value="1"/>
</dbReference>
<evidence type="ECO:0000313" key="11">
    <source>
        <dbReference type="Proteomes" id="UP000199550"/>
    </source>
</evidence>
<organism evidence="10 11">
    <name type="scientific">Loktanella salsilacus</name>
    <dbReference type="NCBI Taxonomy" id="195913"/>
    <lineage>
        <taxon>Bacteria</taxon>
        <taxon>Pseudomonadati</taxon>
        <taxon>Pseudomonadota</taxon>
        <taxon>Alphaproteobacteria</taxon>
        <taxon>Rhodobacterales</taxon>
        <taxon>Roseobacteraceae</taxon>
        <taxon>Loktanella</taxon>
    </lineage>
</organism>
<dbReference type="Pfam" id="PF13624">
    <property type="entry name" value="SurA_N_3"/>
    <property type="match status" value="1"/>
</dbReference>
<evidence type="ECO:0000256" key="6">
    <source>
        <dbReference type="ARBA" id="ARBA00023186"/>
    </source>
</evidence>
<dbReference type="AlphaFoldDB" id="A0A1I4BNT1"/>
<evidence type="ECO:0000256" key="3">
    <source>
        <dbReference type="ARBA" id="ARBA00022692"/>
    </source>
</evidence>
<evidence type="ECO:0000256" key="5">
    <source>
        <dbReference type="ARBA" id="ARBA00023136"/>
    </source>
</evidence>
<feature type="transmembrane region" description="Helical" evidence="8">
    <location>
        <begin position="9"/>
        <end position="30"/>
    </location>
</feature>
<keyword evidence="2" id="KW-1003">Cell membrane</keyword>
<protein>
    <submittedName>
        <fullName evidence="10">Peptidyl-prolyl cis-trans isomerase D</fullName>
    </submittedName>
</protein>
<evidence type="ECO:0000313" key="10">
    <source>
        <dbReference type="EMBL" id="SFK69649.1"/>
    </source>
</evidence>
<dbReference type="InterPro" id="IPR052029">
    <property type="entry name" value="PpiD_chaperone"/>
</dbReference>
<evidence type="ECO:0000256" key="1">
    <source>
        <dbReference type="ARBA" id="ARBA00004401"/>
    </source>
</evidence>
<dbReference type="SUPFAM" id="SSF109998">
    <property type="entry name" value="Triger factor/SurA peptide-binding domain-like"/>
    <property type="match status" value="1"/>
</dbReference>
<evidence type="ECO:0000256" key="2">
    <source>
        <dbReference type="ARBA" id="ARBA00022475"/>
    </source>
</evidence>
<dbReference type="GO" id="GO:0003755">
    <property type="term" value="F:peptidyl-prolyl cis-trans isomerase activity"/>
    <property type="evidence" value="ECO:0007669"/>
    <property type="project" value="InterPro"/>
</dbReference>
<evidence type="ECO:0000256" key="8">
    <source>
        <dbReference type="SAM" id="Phobius"/>
    </source>
</evidence>
<dbReference type="STRING" id="195913.SAMN04488004_10131"/>
<dbReference type="GO" id="GO:0005886">
    <property type="term" value="C:plasma membrane"/>
    <property type="evidence" value="ECO:0007669"/>
    <property type="project" value="UniProtKB-SubCell"/>
</dbReference>
<keyword evidence="3 8" id="KW-0812">Transmembrane</keyword>
<keyword evidence="11" id="KW-1185">Reference proteome</keyword>
<dbReference type="InterPro" id="IPR027304">
    <property type="entry name" value="Trigger_fact/SurA_dom_sf"/>
</dbReference>
<name>A0A1I4BNT1_9RHOB</name>
<comment type="similarity">
    <text evidence="7">Belongs to the PpiD chaperone family.</text>
</comment>
<gene>
    <name evidence="10" type="ORF">SAMN04488004_10131</name>
</gene>
<keyword evidence="6" id="KW-0143">Chaperone</keyword>
<keyword evidence="10" id="KW-0413">Isomerase</keyword>
<keyword evidence="4 8" id="KW-1133">Transmembrane helix</keyword>
<dbReference type="Proteomes" id="UP000199550">
    <property type="component" value="Unassembled WGS sequence"/>
</dbReference>
<dbReference type="EMBL" id="FOTF01000001">
    <property type="protein sequence ID" value="SFK69649.1"/>
    <property type="molecule type" value="Genomic_DNA"/>
</dbReference>
<reference evidence="10 11" key="1">
    <citation type="submission" date="2016-10" db="EMBL/GenBank/DDBJ databases">
        <authorList>
            <person name="de Groot N.N."/>
        </authorList>
    </citation>
    <scope>NUCLEOTIDE SEQUENCE [LARGE SCALE GENOMIC DNA]</scope>
    <source>
        <strain evidence="10 11">DSM 16199</strain>
    </source>
</reference>
<dbReference type="PANTHER" id="PTHR47529">
    <property type="entry name" value="PEPTIDYL-PROLYL CIS-TRANS ISOMERASE D"/>
    <property type="match status" value="1"/>
</dbReference>
<dbReference type="InterPro" id="IPR000297">
    <property type="entry name" value="PPIase_PpiC"/>
</dbReference>
<dbReference type="RefSeq" id="WP_090183899.1">
    <property type="nucleotide sequence ID" value="NZ_FOTF01000001.1"/>
</dbReference>
<keyword evidence="5 8" id="KW-0472">Membrane</keyword>
<dbReference type="Gene3D" id="1.10.4030.10">
    <property type="entry name" value="Porin chaperone SurA, peptide-binding domain"/>
    <property type="match status" value="1"/>
</dbReference>
<dbReference type="OrthoDB" id="9768393at2"/>
<comment type="subcellular location">
    <subcellularLocation>
        <location evidence="1">Cell membrane</location>
        <topology evidence="1">Single-pass type II membrane protein</topology>
    </subcellularLocation>
</comment>
<proteinExistence type="inferred from homology"/>
<accession>A0A1I4BNT1</accession>
<sequence length="613" mass="64857">MAEKKRTPIAVWIIMILIMGGLLGFGTGGFTSGISRIGTAGDKEISVASYQSALNEQLRSLDAQVGSRVTFQQAQAIGLDRSVLAQVVTQRTLDNEAAELGVSVGDTRVRDEVLSNPAFQSLSGSFDRTVYSNALRNVGLSEAAYETSIRDELSRTLLQGAVVGGIPAAPVYAETVTAFLGETRDIETAPVTAAILTTPVPGPTDTDLQAFYDENPDMFTAPEARQITYAMLTPAMLADKVTIDDAQVQDLYGQRIDTFSQPERRLVERLVFGTVEEADAALARLTAEELDFDALVTERGLSLSDVDLGDVAIEDLGTAGEAVFAASAGDVVGPQDTNLGPALFRVNAVLAAEETTFEEAAPELRDELATDQARRVIQADAETINDLIAGGATLEDLAERTELELQTIDYTAGSTEGPAAYEAFRTAATAATEGAYPELVDLDDGGIFALRLDSVTPPAVQPLDDVRARLEDAWRAAAEKTAVLEQAQAIANDVASDTDLSALALTPTPSANLTRGSFVADTPEGFMRTVFEMAPGETRVLPTEAGAIIVRLNEVKPADLASERLTAQAADITSQASAGIAQDVFDAFAEAVRARTDVSIDQAAVNAVNAQMQ</sequence>
<dbReference type="SUPFAM" id="SSF54534">
    <property type="entry name" value="FKBP-like"/>
    <property type="match status" value="1"/>
</dbReference>
<evidence type="ECO:0000256" key="7">
    <source>
        <dbReference type="ARBA" id="ARBA00038408"/>
    </source>
</evidence>
<evidence type="ECO:0000256" key="4">
    <source>
        <dbReference type="ARBA" id="ARBA00022989"/>
    </source>
</evidence>
<evidence type="ECO:0000259" key="9">
    <source>
        <dbReference type="Pfam" id="PF13145"/>
    </source>
</evidence>
<feature type="domain" description="PpiC" evidence="9">
    <location>
        <begin position="243"/>
        <end position="361"/>
    </location>
</feature>
<dbReference type="PANTHER" id="PTHR47529:SF1">
    <property type="entry name" value="PERIPLASMIC CHAPERONE PPID"/>
    <property type="match status" value="1"/>
</dbReference>